<dbReference type="GO" id="GO:0008173">
    <property type="term" value="F:RNA methyltransferase activity"/>
    <property type="evidence" value="ECO:0007669"/>
    <property type="project" value="InterPro"/>
</dbReference>
<dbReference type="InterPro" id="IPR029026">
    <property type="entry name" value="tRNA_m1G_MTases_N"/>
</dbReference>
<dbReference type="InterPro" id="IPR001537">
    <property type="entry name" value="SpoU_MeTrfase"/>
</dbReference>
<dbReference type="InterPro" id="IPR029028">
    <property type="entry name" value="Alpha/beta_knot_MTases"/>
</dbReference>
<name>A0A0G0VH74_9BACT</name>
<protein>
    <submittedName>
        <fullName evidence="4">SpoU rRNA methylase family protein</fullName>
    </submittedName>
</protein>
<evidence type="ECO:0000256" key="1">
    <source>
        <dbReference type="ARBA" id="ARBA00022603"/>
    </source>
</evidence>
<dbReference type="EMBL" id="LCAW01000012">
    <property type="protein sequence ID" value="KKR99006.1"/>
    <property type="molecule type" value="Genomic_DNA"/>
</dbReference>
<dbReference type="GO" id="GO:0032259">
    <property type="term" value="P:methylation"/>
    <property type="evidence" value="ECO:0007669"/>
    <property type="project" value="UniProtKB-KW"/>
</dbReference>
<accession>A0A0G0VH74</accession>
<dbReference type="PANTHER" id="PTHR46429">
    <property type="entry name" value="23S RRNA (GUANOSINE-2'-O-)-METHYLTRANSFERASE RLMB"/>
    <property type="match status" value="1"/>
</dbReference>
<evidence type="ECO:0000313" key="4">
    <source>
        <dbReference type="EMBL" id="KKR99006.1"/>
    </source>
</evidence>
<dbReference type="GO" id="GO:0006396">
    <property type="term" value="P:RNA processing"/>
    <property type="evidence" value="ECO:0007669"/>
    <property type="project" value="InterPro"/>
</dbReference>
<sequence length="147" mass="15731">MIIIAHNIRSLHNIGSIFRNAAAFGVEKLYLTGFTAVPPRKEIAKVALGAQDLVAWEQGSIGLVISSLKDQGYQVIGLETGKDAKDIASIKKSKIALVLGNEVEGIDPETLKMLDAIVEIPMDKKRSLNVSVASGVAMYVLGKEGRS</sequence>
<proteinExistence type="predicted"/>
<evidence type="ECO:0000256" key="2">
    <source>
        <dbReference type="ARBA" id="ARBA00022679"/>
    </source>
</evidence>
<dbReference type="SUPFAM" id="SSF75217">
    <property type="entry name" value="alpha/beta knot"/>
    <property type="match status" value="1"/>
</dbReference>
<evidence type="ECO:0000259" key="3">
    <source>
        <dbReference type="Pfam" id="PF00588"/>
    </source>
</evidence>
<dbReference type="Pfam" id="PF00588">
    <property type="entry name" value="SpoU_methylase"/>
    <property type="match status" value="1"/>
</dbReference>
<dbReference type="GO" id="GO:0005829">
    <property type="term" value="C:cytosol"/>
    <property type="evidence" value="ECO:0007669"/>
    <property type="project" value="TreeGrafter"/>
</dbReference>
<evidence type="ECO:0000313" key="5">
    <source>
        <dbReference type="Proteomes" id="UP000033930"/>
    </source>
</evidence>
<gene>
    <name evidence="4" type="ORF">UU50_C0012G0054</name>
</gene>
<dbReference type="AlphaFoldDB" id="A0A0G0VH74"/>
<dbReference type="PANTHER" id="PTHR46429:SF1">
    <property type="entry name" value="23S RRNA (GUANOSINE-2'-O-)-METHYLTRANSFERASE RLMB"/>
    <property type="match status" value="1"/>
</dbReference>
<keyword evidence="2" id="KW-0808">Transferase</keyword>
<dbReference type="GO" id="GO:0003723">
    <property type="term" value="F:RNA binding"/>
    <property type="evidence" value="ECO:0007669"/>
    <property type="project" value="InterPro"/>
</dbReference>
<reference evidence="4 5" key="1">
    <citation type="journal article" date="2015" name="Nature">
        <title>rRNA introns, odd ribosomes, and small enigmatic genomes across a large radiation of phyla.</title>
        <authorList>
            <person name="Brown C.T."/>
            <person name="Hug L.A."/>
            <person name="Thomas B.C."/>
            <person name="Sharon I."/>
            <person name="Castelle C.J."/>
            <person name="Singh A."/>
            <person name="Wilkins M.J."/>
            <person name="Williams K.H."/>
            <person name="Banfield J.F."/>
        </authorList>
    </citation>
    <scope>NUCLEOTIDE SEQUENCE [LARGE SCALE GENOMIC DNA]</scope>
</reference>
<comment type="caution">
    <text evidence="4">The sequence shown here is derived from an EMBL/GenBank/DDBJ whole genome shotgun (WGS) entry which is preliminary data.</text>
</comment>
<dbReference type="Gene3D" id="3.40.1280.10">
    <property type="match status" value="1"/>
</dbReference>
<feature type="domain" description="tRNA/rRNA methyltransferase SpoU type" evidence="3">
    <location>
        <begin position="1"/>
        <end position="139"/>
    </location>
</feature>
<organism evidence="4 5">
    <name type="scientific">Candidatus Uhrbacteria bacterium GW2011_GWC1_41_20</name>
    <dbReference type="NCBI Taxonomy" id="1618983"/>
    <lineage>
        <taxon>Bacteria</taxon>
        <taxon>Candidatus Uhriibacteriota</taxon>
    </lineage>
</organism>
<keyword evidence="1 4" id="KW-0489">Methyltransferase</keyword>
<dbReference type="InterPro" id="IPR004441">
    <property type="entry name" value="rRNA_MeTrfase_TrmH"/>
</dbReference>
<dbReference type="Proteomes" id="UP000033930">
    <property type="component" value="Unassembled WGS sequence"/>
</dbReference>